<dbReference type="InterPro" id="IPR001579">
    <property type="entry name" value="Glyco_hydro_18_chit_AS"/>
</dbReference>
<evidence type="ECO:0000256" key="1">
    <source>
        <dbReference type="ARBA" id="ARBA00009121"/>
    </source>
</evidence>
<dbReference type="Gene3D" id="2.170.140.10">
    <property type="entry name" value="Chitin binding domain"/>
    <property type="match status" value="1"/>
</dbReference>
<dbReference type="Gene3D" id="3.10.50.10">
    <property type="match status" value="1"/>
</dbReference>
<organism evidence="11 12">
    <name type="scientific">Tropilaelaps mercedesae</name>
    <dbReference type="NCBI Taxonomy" id="418985"/>
    <lineage>
        <taxon>Eukaryota</taxon>
        <taxon>Metazoa</taxon>
        <taxon>Ecdysozoa</taxon>
        <taxon>Arthropoda</taxon>
        <taxon>Chelicerata</taxon>
        <taxon>Arachnida</taxon>
        <taxon>Acari</taxon>
        <taxon>Parasitiformes</taxon>
        <taxon>Mesostigmata</taxon>
        <taxon>Gamasina</taxon>
        <taxon>Dermanyssoidea</taxon>
        <taxon>Laelapidae</taxon>
        <taxon>Tropilaelaps</taxon>
    </lineage>
</organism>
<evidence type="ECO:0000256" key="5">
    <source>
        <dbReference type="ARBA" id="ARBA00023295"/>
    </source>
</evidence>
<dbReference type="InterPro" id="IPR002557">
    <property type="entry name" value="Chitin-bd_dom"/>
</dbReference>
<feature type="chain" id="PRO_5012619113" evidence="8">
    <location>
        <begin position="20"/>
        <end position="489"/>
    </location>
</feature>
<feature type="compositionally biased region" description="Low complexity" evidence="7">
    <location>
        <begin position="393"/>
        <end position="416"/>
    </location>
</feature>
<dbReference type="Pfam" id="PF01607">
    <property type="entry name" value="CBM_14"/>
    <property type="match status" value="1"/>
</dbReference>
<dbReference type="GO" id="GO:0005576">
    <property type="term" value="C:extracellular region"/>
    <property type="evidence" value="ECO:0007669"/>
    <property type="project" value="InterPro"/>
</dbReference>
<dbReference type="Pfam" id="PF00704">
    <property type="entry name" value="Glyco_hydro_18"/>
    <property type="match status" value="1"/>
</dbReference>
<evidence type="ECO:0000259" key="9">
    <source>
        <dbReference type="PROSITE" id="PS50940"/>
    </source>
</evidence>
<keyword evidence="3 6" id="KW-0378">Hydrolase</keyword>
<keyword evidence="8" id="KW-0732">Signal</keyword>
<dbReference type="PROSITE" id="PS51910">
    <property type="entry name" value="GH18_2"/>
    <property type="match status" value="1"/>
</dbReference>
<dbReference type="Gene3D" id="3.20.20.80">
    <property type="entry name" value="Glycosidases"/>
    <property type="match status" value="1"/>
</dbReference>
<dbReference type="PROSITE" id="PS50940">
    <property type="entry name" value="CHIT_BIND_II"/>
    <property type="match status" value="1"/>
</dbReference>
<protein>
    <submittedName>
        <fullName evidence="11">Acidic mammalian chitinase-like</fullName>
    </submittedName>
</protein>
<evidence type="ECO:0000256" key="8">
    <source>
        <dbReference type="SAM" id="SignalP"/>
    </source>
</evidence>
<gene>
    <name evidence="11" type="ORF">BIW11_10100</name>
</gene>
<comment type="similarity">
    <text evidence="1">Belongs to the glycosyl hydrolase 18 family. Chitinase class II subfamily.</text>
</comment>
<feature type="signal peptide" evidence="8">
    <location>
        <begin position="1"/>
        <end position="19"/>
    </location>
</feature>
<dbReference type="InParanoid" id="A0A1V9XH71"/>
<feature type="domain" description="GH18" evidence="10">
    <location>
        <begin position="21"/>
        <end position="387"/>
    </location>
</feature>
<evidence type="ECO:0000256" key="2">
    <source>
        <dbReference type="ARBA" id="ARBA00022669"/>
    </source>
</evidence>
<dbReference type="FunFam" id="3.10.50.10:FF:000001">
    <property type="entry name" value="Chitinase 3-like 1"/>
    <property type="match status" value="1"/>
</dbReference>
<dbReference type="GO" id="GO:0008061">
    <property type="term" value="F:chitin binding"/>
    <property type="evidence" value="ECO:0007669"/>
    <property type="project" value="UniProtKB-KW"/>
</dbReference>
<dbReference type="InterPro" id="IPR029070">
    <property type="entry name" value="Chitinase_insertion_sf"/>
</dbReference>
<dbReference type="InterPro" id="IPR050314">
    <property type="entry name" value="Glycosyl_Hydrlase_18"/>
</dbReference>
<sequence length="489" mass="53421">MKVLLAVAAFAVGAGRALAGKPFICYWESWSRYRPSPYTGSVDKIPTDLCTHVIYTFAGLDSNTWKLKALDEQWDIGAGGFKQLVALKNKNPKLKVSFAVGGWGEGVERYSNMVASSDHRKIFVKSVVDWMKTYDFDGFDVDWEYPADLERGGKRADKAYLILLLKELREALGPKKLLTIAVFSTNEKIELAYDVPNIAKYCDYIHVMTYDLRANWDGVLGNHVALYPGSNDHGKFTQLTVAQGMKNWAAAGAPKDKLIMGIAFYGKSFTLQSSTNNRPGDVSIRAGSPAAVSQEAGTLFYFEICERLKQGWTRVFDGATKVPHAYNGDQWVGYEDGESIRYKTDLINKEGYGGAMTWAIARDDEANVCGGGSYPLSRAIVKGLGGSNGGGNNNDDTNLTTPAPQPTLSTTSSLEPSPRPNPSPVDCSSGQEYIPHSSKCTKYIRCVYGTPFEQTCPSGLVFDSNAKVCNWPFSVNPKLPAGCSDANGQ</sequence>
<dbReference type="InterPro" id="IPR036508">
    <property type="entry name" value="Chitin-bd_dom_sf"/>
</dbReference>
<feature type="domain" description="Chitin-binding type-2" evidence="9">
    <location>
        <begin position="424"/>
        <end position="485"/>
    </location>
</feature>
<dbReference type="SMART" id="SM00494">
    <property type="entry name" value="ChtBD2"/>
    <property type="match status" value="1"/>
</dbReference>
<evidence type="ECO:0000256" key="4">
    <source>
        <dbReference type="ARBA" id="ARBA00023157"/>
    </source>
</evidence>
<keyword evidence="4" id="KW-1015">Disulfide bond</keyword>
<dbReference type="OrthoDB" id="73875at2759"/>
<dbReference type="PANTHER" id="PTHR11177:SF317">
    <property type="entry name" value="CHITINASE 12-RELATED"/>
    <property type="match status" value="1"/>
</dbReference>
<dbReference type="SUPFAM" id="SSF54556">
    <property type="entry name" value="Chitinase insertion domain"/>
    <property type="match status" value="1"/>
</dbReference>
<evidence type="ECO:0000313" key="12">
    <source>
        <dbReference type="Proteomes" id="UP000192247"/>
    </source>
</evidence>
<keyword evidence="5 6" id="KW-0326">Glycosidase</keyword>
<proteinExistence type="inferred from homology"/>
<keyword evidence="12" id="KW-1185">Reference proteome</keyword>
<evidence type="ECO:0000313" key="11">
    <source>
        <dbReference type="EMBL" id="OQR72877.1"/>
    </source>
</evidence>
<keyword evidence="2" id="KW-0147">Chitin-binding</keyword>
<evidence type="ECO:0000259" key="10">
    <source>
        <dbReference type="PROSITE" id="PS51910"/>
    </source>
</evidence>
<dbReference type="GO" id="GO:0005975">
    <property type="term" value="P:carbohydrate metabolic process"/>
    <property type="evidence" value="ECO:0007669"/>
    <property type="project" value="InterPro"/>
</dbReference>
<dbReference type="PROSITE" id="PS01095">
    <property type="entry name" value="GH18_1"/>
    <property type="match status" value="1"/>
</dbReference>
<reference evidence="11 12" key="1">
    <citation type="journal article" date="2017" name="Gigascience">
        <title>Draft genome of the honey bee ectoparasitic mite, Tropilaelaps mercedesae, is shaped by the parasitic life history.</title>
        <authorList>
            <person name="Dong X."/>
            <person name="Armstrong S.D."/>
            <person name="Xia D."/>
            <person name="Makepeace B.L."/>
            <person name="Darby A.C."/>
            <person name="Kadowaki T."/>
        </authorList>
    </citation>
    <scope>NUCLEOTIDE SEQUENCE [LARGE SCALE GENOMIC DNA]</scope>
    <source>
        <strain evidence="11">Wuxi-XJTLU</strain>
    </source>
</reference>
<name>A0A1V9XH71_9ACAR</name>
<dbReference type="InterPro" id="IPR011583">
    <property type="entry name" value="Chitinase_II/V-like_cat"/>
</dbReference>
<comment type="caution">
    <text evidence="11">The sequence shown here is derived from an EMBL/GenBank/DDBJ whole genome shotgun (WGS) entry which is preliminary data.</text>
</comment>
<dbReference type="AlphaFoldDB" id="A0A1V9XH71"/>
<dbReference type="SUPFAM" id="SSF57625">
    <property type="entry name" value="Invertebrate chitin-binding proteins"/>
    <property type="match status" value="1"/>
</dbReference>
<dbReference type="InterPro" id="IPR001223">
    <property type="entry name" value="Glyco_hydro18_cat"/>
</dbReference>
<dbReference type="InterPro" id="IPR017853">
    <property type="entry name" value="GH"/>
</dbReference>
<dbReference type="SMART" id="SM00636">
    <property type="entry name" value="Glyco_18"/>
    <property type="match status" value="1"/>
</dbReference>
<accession>A0A1V9XH71</accession>
<dbReference type="SUPFAM" id="SSF51445">
    <property type="entry name" value="(Trans)glycosidases"/>
    <property type="match status" value="1"/>
</dbReference>
<feature type="region of interest" description="Disordered" evidence="7">
    <location>
        <begin position="387"/>
        <end position="428"/>
    </location>
</feature>
<evidence type="ECO:0000256" key="3">
    <source>
        <dbReference type="ARBA" id="ARBA00022801"/>
    </source>
</evidence>
<dbReference type="GO" id="GO:0004568">
    <property type="term" value="F:chitinase activity"/>
    <property type="evidence" value="ECO:0007669"/>
    <property type="project" value="TreeGrafter"/>
</dbReference>
<dbReference type="EMBL" id="MNPL01010882">
    <property type="protein sequence ID" value="OQR72877.1"/>
    <property type="molecule type" value="Genomic_DNA"/>
</dbReference>
<dbReference type="Proteomes" id="UP000192247">
    <property type="component" value="Unassembled WGS sequence"/>
</dbReference>
<dbReference type="GO" id="GO:0006032">
    <property type="term" value="P:chitin catabolic process"/>
    <property type="evidence" value="ECO:0007669"/>
    <property type="project" value="TreeGrafter"/>
</dbReference>
<evidence type="ECO:0000256" key="6">
    <source>
        <dbReference type="RuleBase" id="RU000489"/>
    </source>
</evidence>
<evidence type="ECO:0000256" key="7">
    <source>
        <dbReference type="SAM" id="MobiDB-lite"/>
    </source>
</evidence>
<dbReference type="PANTHER" id="PTHR11177">
    <property type="entry name" value="CHITINASE"/>
    <property type="match status" value="1"/>
</dbReference>
<dbReference type="STRING" id="418985.A0A1V9XH71"/>